<dbReference type="InterPro" id="IPR025714">
    <property type="entry name" value="Methyltranfer_dom"/>
</dbReference>
<dbReference type="Proteomes" id="UP000879542">
    <property type="component" value="Unassembled WGS sequence"/>
</dbReference>
<evidence type="ECO:0000259" key="1">
    <source>
        <dbReference type="Pfam" id="PF13847"/>
    </source>
</evidence>
<evidence type="ECO:0000313" key="4">
    <source>
        <dbReference type="EMBL" id="CDT51935.1"/>
    </source>
</evidence>
<gene>
    <name evidence="4" type="ORF">BN1095_540005</name>
    <name evidence="3" type="ORF">BN1096_740062</name>
    <name evidence="2" type="ORF">BN1097_500034</name>
    <name evidence="5" type="ORF">KRM00_001489</name>
    <name evidence="6" type="ORF">KRQ00_001927</name>
    <name evidence="10" type="ORF">SAMEA1402366_01307</name>
    <name evidence="8" type="ORF">SAMEA1402399_03347</name>
    <name evidence="9" type="ORF">SAMEA1710456_01500</name>
    <name evidence="7" type="ORF">SAMEA3375112_02517</name>
</gene>
<dbReference type="AlphaFoldDB" id="A0A031WJG4"/>
<dbReference type="Proteomes" id="UP000411588">
    <property type="component" value="Unassembled WGS sequence"/>
</dbReference>
<evidence type="ECO:0000313" key="6">
    <source>
        <dbReference type="EMBL" id="HBH2620165.1"/>
    </source>
</evidence>
<keyword evidence="5" id="KW-0808">Transferase</keyword>
<dbReference type="GeneID" id="66355654"/>
<dbReference type="Proteomes" id="UP000346772">
    <property type="component" value="Unassembled WGS sequence"/>
</dbReference>
<proteinExistence type="predicted"/>
<dbReference type="PATRIC" id="fig|1496.1371.peg.320"/>
<dbReference type="Proteomes" id="UP000878956">
    <property type="component" value="Unassembled WGS sequence"/>
</dbReference>
<evidence type="ECO:0000313" key="8">
    <source>
        <dbReference type="EMBL" id="VFD35000.1"/>
    </source>
</evidence>
<keyword evidence="5" id="KW-0489">Methyltransferase</keyword>
<dbReference type="KEGG" id="pdf:CD630DERM_32340"/>
<protein>
    <submittedName>
        <fullName evidence="5 7">Methyltransferase domain</fullName>
    </submittedName>
</protein>
<reference evidence="5" key="4">
    <citation type="submission" date="2021-06" db="EMBL/GenBank/DDBJ databases">
        <authorList>
            <consortium name="NCBI Pathogen Detection Project"/>
        </authorList>
    </citation>
    <scope>NUCLEOTIDE SEQUENCE</scope>
    <source>
        <strain evidence="6">Clostridioides</strain>
        <strain evidence="5">HN1000</strain>
    </source>
</reference>
<evidence type="ECO:0000313" key="5">
    <source>
        <dbReference type="EMBL" id="HBH1542011.1"/>
    </source>
</evidence>
<dbReference type="InterPro" id="IPR029063">
    <property type="entry name" value="SAM-dependent_MTases_sf"/>
</dbReference>
<evidence type="ECO:0000313" key="10">
    <source>
        <dbReference type="EMBL" id="VHY01807.1"/>
    </source>
</evidence>
<reference evidence="7 11" key="2">
    <citation type="submission" date="2017-02" db="EMBL/GenBank/DDBJ databases">
        <authorList>
            <consortium name="Pathogen Informatics"/>
        </authorList>
    </citation>
    <scope>NUCLEOTIDE SEQUENCE [LARGE SCALE GENOMIC DNA]</scope>
    <source>
        <strain evidence="9 12">078GUE027</strain>
        <strain evidence="8">Clo34</strain>
        <strain evidence="14">clo34</strain>
        <strain evidence="13">tl291</strain>
        <strain evidence="10">Tl291</strain>
        <strain evidence="7 11">VRECD0157</strain>
    </source>
</reference>
<dbReference type="EMBL" id="LK933227">
    <property type="protein sequence ID" value="CDT51935.1"/>
    <property type="molecule type" value="Genomic_DNA"/>
</dbReference>
<organism evidence="3">
    <name type="scientific">Clostridioides difficile</name>
    <name type="common">Peptoclostridium difficile</name>
    <dbReference type="NCBI Taxonomy" id="1496"/>
    <lineage>
        <taxon>Bacteria</taxon>
        <taxon>Bacillati</taxon>
        <taxon>Bacillota</taxon>
        <taxon>Clostridia</taxon>
        <taxon>Peptostreptococcales</taxon>
        <taxon>Peptostreptococcaceae</taxon>
        <taxon>Clostridioides</taxon>
    </lineage>
</organism>
<evidence type="ECO:0000313" key="2">
    <source>
        <dbReference type="EMBL" id="CDS85419.1"/>
    </source>
</evidence>
<evidence type="ECO:0000313" key="12">
    <source>
        <dbReference type="Proteomes" id="UP000346772"/>
    </source>
</evidence>
<evidence type="ECO:0000313" key="7">
    <source>
        <dbReference type="EMBL" id="SJS61462.1"/>
    </source>
</evidence>
<dbReference type="EMBL" id="DAEPXK010000011">
    <property type="protein sequence ID" value="HBH1542011.1"/>
    <property type="molecule type" value="Genomic_DNA"/>
</dbReference>
<sequence length="189" mass="21732">MKSILCQINKQPVKAKYTSDELECFLDTIEYNVGDKILLVGHIGNLGKRLRGLGTSVTILENSNYEDVCYSLVYNENCNVVKGKLEFLPFDDNQFNKIIIVDQFNVITDCEKASSEIQRVLKGNGEVILEDLNLKNLKVKLNYLKHKFCGSVAKIHYPHEVFNIFSRLNFDGMIKESNKLKYIYVGKRR</sequence>
<dbReference type="EMBL" id="CAADAT010000007">
    <property type="protein sequence ID" value="VFD54021.1"/>
    <property type="molecule type" value="Genomic_DNA"/>
</dbReference>
<dbReference type="Proteomes" id="UP000189137">
    <property type="component" value="Unassembled WGS sequence"/>
</dbReference>
<dbReference type="GO" id="GO:0008757">
    <property type="term" value="F:S-adenosylmethionine-dependent methyltransferase activity"/>
    <property type="evidence" value="ECO:0007669"/>
    <property type="project" value="InterPro"/>
</dbReference>
<dbReference type="Pfam" id="PF13847">
    <property type="entry name" value="Methyltransf_31"/>
    <property type="match status" value="1"/>
</dbReference>
<feature type="domain" description="Methyltransferase" evidence="1">
    <location>
        <begin position="76"/>
        <end position="149"/>
    </location>
</feature>
<accession>A0A031WJG4</accession>
<dbReference type="EMBL" id="LK932529">
    <property type="protein sequence ID" value="CDS89350.1"/>
    <property type="molecule type" value="Genomic_DNA"/>
</dbReference>
<dbReference type="EMBL" id="DAEQIJ010000008">
    <property type="protein sequence ID" value="HBH2620165.1"/>
    <property type="molecule type" value="Genomic_DNA"/>
</dbReference>
<dbReference type="Proteomes" id="UP000372533">
    <property type="component" value="Unassembled WGS sequence"/>
</dbReference>
<evidence type="ECO:0000313" key="11">
    <source>
        <dbReference type="Proteomes" id="UP000189137"/>
    </source>
</evidence>
<reference evidence="3" key="1">
    <citation type="submission" date="2014-07" db="EMBL/GenBank/DDBJ databases">
        <authorList>
            <person name="Monot Marc"/>
        </authorList>
    </citation>
    <scope>NUCLEOTIDE SEQUENCE</scope>
    <source>
        <strain evidence="4">7032989</strain>
        <strain evidence="2">7032994</strain>
    </source>
</reference>
<dbReference type="EMBL" id="CAAJVP010000004">
    <property type="protein sequence ID" value="VHY01807.1"/>
    <property type="molecule type" value="Genomic_DNA"/>
</dbReference>
<name>A0A031WJG4_CLODI</name>
<dbReference type="GO" id="GO:0032259">
    <property type="term" value="P:methylation"/>
    <property type="evidence" value="ECO:0007669"/>
    <property type="project" value="UniProtKB-KW"/>
</dbReference>
<dbReference type="Gene3D" id="3.40.50.150">
    <property type="entry name" value="Vaccinia Virus protein VP39"/>
    <property type="match status" value="1"/>
</dbReference>
<dbReference type="EMBL" id="CAADAN010000015">
    <property type="protein sequence ID" value="VFD35000.1"/>
    <property type="molecule type" value="Genomic_DNA"/>
</dbReference>
<dbReference type="SUPFAM" id="SSF53335">
    <property type="entry name" value="S-adenosyl-L-methionine-dependent methyltransferases"/>
    <property type="match status" value="1"/>
</dbReference>
<dbReference type="RefSeq" id="WP_003422084.1">
    <property type="nucleotide sequence ID" value="NZ_AP025558.1"/>
</dbReference>
<evidence type="ECO:0000313" key="13">
    <source>
        <dbReference type="Proteomes" id="UP000372533"/>
    </source>
</evidence>
<evidence type="ECO:0000313" key="3">
    <source>
        <dbReference type="EMBL" id="CDS89350.1"/>
    </source>
</evidence>
<reference evidence="5" key="3">
    <citation type="journal article" date="2018" name="Genome Biol.">
        <title>SKESA: strategic k-mer extension for scrupulous assemblies.</title>
        <authorList>
            <person name="Souvorov A."/>
            <person name="Agarwala R."/>
            <person name="Lipman D.J."/>
        </authorList>
    </citation>
    <scope>NUCLEOTIDE SEQUENCE</scope>
    <source>
        <strain evidence="6">Clostridioides</strain>
        <strain evidence="5">HN1000</strain>
    </source>
</reference>
<dbReference type="EMBL" id="FUPS01000008">
    <property type="protein sequence ID" value="SJS61462.1"/>
    <property type="molecule type" value="Genomic_DNA"/>
</dbReference>
<evidence type="ECO:0000313" key="9">
    <source>
        <dbReference type="EMBL" id="VFD54021.1"/>
    </source>
</evidence>
<dbReference type="EMBL" id="LK932388">
    <property type="protein sequence ID" value="CDS85419.1"/>
    <property type="molecule type" value="Genomic_DNA"/>
</dbReference>
<evidence type="ECO:0000313" key="14">
    <source>
        <dbReference type="Proteomes" id="UP000411588"/>
    </source>
</evidence>
<dbReference type="OMA" id="NESCEFI"/>